<name>A0A370UDX3_9GAMM</name>
<reference evidence="4 5" key="1">
    <citation type="submission" date="2018-06" db="EMBL/GenBank/DDBJ databases">
        <title>Marinomonas sp. YLB-05 draft genome sequence.</title>
        <authorList>
            <person name="Yu L."/>
            <person name="Tang X."/>
        </authorList>
    </citation>
    <scope>NUCLEOTIDE SEQUENCE [LARGE SCALE GENOMIC DNA]</scope>
    <source>
        <strain evidence="4 5">YLB-05</strain>
    </source>
</reference>
<feature type="domain" description="KAP NTPase" evidence="3">
    <location>
        <begin position="273"/>
        <end position="754"/>
    </location>
</feature>
<keyword evidence="2" id="KW-0472">Membrane</keyword>
<comment type="caution">
    <text evidence="4">The sequence shown here is derived from an EMBL/GenBank/DDBJ whole genome shotgun (WGS) entry which is preliminary data.</text>
</comment>
<dbReference type="RefSeq" id="WP_115466569.1">
    <property type="nucleotide sequence ID" value="NZ_QKRA01000001.1"/>
</dbReference>
<proteinExistence type="predicted"/>
<feature type="compositionally biased region" description="Polar residues" evidence="1">
    <location>
        <begin position="650"/>
        <end position="672"/>
    </location>
</feature>
<dbReference type="InterPro" id="IPR027417">
    <property type="entry name" value="P-loop_NTPase"/>
</dbReference>
<sequence>MSIWRVSLTTTNNYNKAVNKENSTSVSFDKESLYKAADAVNKFSSENFGNTNLSFSAYAAAETDAAAFAANTFLNITSSATFDYTYTNAVNAADAALEANIPFPNIKVEFESDLILLEKSEIYPFRNTPLWHKPNIDYKNWMTKHLKEALYRLSIRQSHSKTQTLINDIWPIYKGIFDGKPDQKAIDNTLNQLEEYFSNKNIDETENNKLHYGKDDEPFYGEDNELIYKNGNEPHSEADPAPKPKETEHDIETIAGNRHSSHQYAVEDKLNRQHLVNTLAALLQNQNNHHHQTIGLLGHWGVGKTSVVELLKTALQKKEDKISIAKRLKDILLHCQTIGLLKYCRVIKSSIAKRLKTALQTEKQTNEPKFLFAEFNAWEYEHTDNLQAGIAQEMIKALSSPEPKPNRWEKSFWPFRKILLTLRFAWSLHGWKILAPLFPLVFALAPIWFLYFFKEQFDQINESLIYIFSTTWFFGFLYPTWKEIKKVLAGPLAKEFLTYLKLPDYGEHLGTIPVMREHIKKLTKVRLGNEKRLLYVVDDLDRCGHKGIVKVLEAVRMVLDLENVVVVIAVDQRIALAALALNYKELATQHHIEDPRLIARDYLAKIIHLPIVLTEPDEASVSSYLEHLWEQTSSPESKALGEKAAPLPQQDENSIKNNTSNTDEANQTNTIGQKVKTEQEESDPLLNTENSNTETTEIDFPVEQETAETPKDVKQVEQLTEPQKLAFAYWLKHFELSNPRQIKRLNNSFNLLRNFYPDDKISEEATIEETGSEHAFPMMVTLFAFEYLNNLDDMQKRYTLKKLINVRNATFTEEQKKYLTDNKITPLIIELANLSLKNTTMILGIEPFVLPGIDMVDKTAEKNRK</sequence>
<feature type="compositionally biased region" description="Acidic residues" evidence="1">
    <location>
        <begin position="696"/>
        <end position="706"/>
    </location>
</feature>
<protein>
    <recommendedName>
        <fullName evidence="3">KAP NTPase domain-containing protein</fullName>
    </recommendedName>
</protein>
<feature type="transmembrane region" description="Helical" evidence="2">
    <location>
        <begin position="464"/>
        <end position="481"/>
    </location>
</feature>
<feature type="region of interest" description="Disordered" evidence="1">
    <location>
        <begin position="635"/>
        <end position="715"/>
    </location>
</feature>
<accession>A0A370UDX3</accession>
<keyword evidence="2" id="KW-1133">Transmembrane helix</keyword>
<dbReference type="Pfam" id="PF07693">
    <property type="entry name" value="KAP_NTPase"/>
    <property type="match status" value="1"/>
</dbReference>
<dbReference type="SUPFAM" id="SSF52540">
    <property type="entry name" value="P-loop containing nucleoside triphosphate hydrolases"/>
    <property type="match status" value="1"/>
</dbReference>
<feature type="transmembrane region" description="Helical" evidence="2">
    <location>
        <begin position="433"/>
        <end position="452"/>
    </location>
</feature>
<dbReference type="InterPro" id="IPR011646">
    <property type="entry name" value="KAP_P-loop"/>
</dbReference>
<dbReference type="PANTHER" id="PTHR22674">
    <property type="entry name" value="NTPASE, KAP FAMILY P-LOOP DOMAIN-CONTAINING 1"/>
    <property type="match status" value="1"/>
</dbReference>
<organism evidence="4 5">
    <name type="scientific">Marinomonas piezotolerans</name>
    <dbReference type="NCBI Taxonomy" id="2213058"/>
    <lineage>
        <taxon>Bacteria</taxon>
        <taxon>Pseudomonadati</taxon>
        <taxon>Pseudomonadota</taxon>
        <taxon>Gammaproteobacteria</taxon>
        <taxon>Oceanospirillales</taxon>
        <taxon>Oceanospirillaceae</taxon>
        <taxon>Marinomonas</taxon>
    </lineage>
</organism>
<keyword evidence="2" id="KW-0812">Transmembrane</keyword>
<evidence type="ECO:0000313" key="4">
    <source>
        <dbReference type="EMBL" id="RDL45983.1"/>
    </source>
</evidence>
<gene>
    <name evidence="4" type="ORF">DN730_02775</name>
</gene>
<keyword evidence="5" id="KW-1185">Reference proteome</keyword>
<dbReference type="OrthoDB" id="88903at2"/>
<evidence type="ECO:0000259" key="3">
    <source>
        <dbReference type="Pfam" id="PF07693"/>
    </source>
</evidence>
<dbReference type="AlphaFoldDB" id="A0A370UDX3"/>
<evidence type="ECO:0000256" key="1">
    <source>
        <dbReference type="SAM" id="MobiDB-lite"/>
    </source>
</evidence>
<dbReference type="InterPro" id="IPR052754">
    <property type="entry name" value="NTPase_KAP_P-loop"/>
</dbReference>
<dbReference type="EMBL" id="QKRA01000001">
    <property type="protein sequence ID" value="RDL45983.1"/>
    <property type="molecule type" value="Genomic_DNA"/>
</dbReference>
<dbReference type="Proteomes" id="UP000254326">
    <property type="component" value="Unassembled WGS sequence"/>
</dbReference>
<evidence type="ECO:0000256" key="2">
    <source>
        <dbReference type="SAM" id="Phobius"/>
    </source>
</evidence>
<dbReference type="PANTHER" id="PTHR22674:SF6">
    <property type="entry name" value="NTPASE KAP FAMILY P-LOOP DOMAIN-CONTAINING PROTEIN 1"/>
    <property type="match status" value="1"/>
</dbReference>
<evidence type="ECO:0000313" key="5">
    <source>
        <dbReference type="Proteomes" id="UP000254326"/>
    </source>
</evidence>